<reference evidence="3 4" key="1">
    <citation type="submission" date="2019-08" db="EMBL/GenBank/DDBJ databases">
        <title>Draft genome sequence of Ulvibacter marinus type strain NBRC 109484.</title>
        <authorList>
            <person name="Kawano K."/>
            <person name="Ushijima N."/>
            <person name="Kihara M."/>
            <person name="Itoh H."/>
        </authorList>
    </citation>
    <scope>NUCLEOTIDE SEQUENCE [LARGE SCALE GENOMIC DNA]</scope>
    <source>
        <strain evidence="3 4">NBRC 109484</strain>
    </source>
</reference>
<evidence type="ECO:0000313" key="4">
    <source>
        <dbReference type="Proteomes" id="UP000326509"/>
    </source>
</evidence>
<dbReference type="Pfam" id="PF07593">
    <property type="entry name" value="UnbV_ASPIC"/>
    <property type="match status" value="1"/>
</dbReference>
<dbReference type="InterPro" id="IPR028994">
    <property type="entry name" value="Integrin_alpha_N"/>
</dbReference>
<accession>A0A5J4IZV4</accession>
<dbReference type="AlphaFoldDB" id="A0A5J4IZV4"/>
<dbReference type="Pfam" id="PF13517">
    <property type="entry name" value="FG-GAP_3"/>
    <property type="match status" value="5"/>
</dbReference>
<dbReference type="PROSITE" id="PS51257">
    <property type="entry name" value="PROKAR_LIPOPROTEIN"/>
    <property type="match status" value="1"/>
</dbReference>
<dbReference type="InterPro" id="IPR027039">
    <property type="entry name" value="Crtac1"/>
</dbReference>
<dbReference type="RefSeq" id="WP_151675025.1">
    <property type="nucleotide sequence ID" value="NZ_BKCG01000008.1"/>
</dbReference>
<keyword evidence="1" id="KW-0732">Signal</keyword>
<gene>
    <name evidence="3" type="ORF">ULMA_27020</name>
</gene>
<organism evidence="3 4">
    <name type="scientific">Patiriisocius marinus</name>
    <dbReference type="NCBI Taxonomy" id="1397112"/>
    <lineage>
        <taxon>Bacteria</taxon>
        <taxon>Pseudomonadati</taxon>
        <taxon>Bacteroidota</taxon>
        <taxon>Flavobacteriia</taxon>
        <taxon>Flavobacteriales</taxon>
        <taxon>Flavobacteriaceae</taxon>
        <taxon>Patiriisocius</taxon>
    </lineage>
</organism>
<dbReference type="PANTHER" id="PTHR16026">
    <property type="entry name" value="CARTILAGE ACIDIC PROTEIN 1"/>
    <property type="match status" value="1"/>
</dbReference>
<dbReference type="PANTHER" id="PTHR16026:SF0">
    <property type="entry name" value="CARTILAGE ACIDIC PROTEIN 1"/>
    <property type="match status" value="1"/>
</dbReference>
<dbReference type="Proteomes" id="UP000326509">
    <property type="component" value="Unassembled WGS sequence"/>
</dbReference>
<evidence type="ECO:0000313" key="3">
    <source>
        <dbReference type="EMBL" id="GER60594.1"/>
    </source>
</evidence>
<name>A0A5J4IZV4_9FLAO</name>
<protein>
    <recommendedName>
        <fullName evidence="2">ASPIC/UnbV domain-containing protein</fullName>
    </recommendedName>
</protein>
<feature type="domain" description="ASPIC/UnbV" evidence="2">
    <location>
        <begin position="545"/>
        <end position="606"/>
    </location>
</feature>
<evidence type="ECO:0000256" key="1">
    <source>
        <dbReference type="ARBA" id="ARBA00022729"/>
    </source>
</evidence>
<comment type="caution">
    <text evidence="3">The sequence shown here is derived from an EMBL/GenBank/DDBJ whole genome shotgun (WGS) entry which is preliminary data.</text>
</comment>
<proteinExistence type="predicted"/>
<evidence type="ECO:0000259" key="2">
    <source>
        <dbReference type="Pfam" id="PF07593"/>
    </source>
</evidence>
<sequence>MNSIKYLKKINNIVISLTLITSIISCKNELENHPTTDTTIDNENTIITTPLFTQVSEIDSGVSFINYNKENNDYNYYSYEYFYNGGGVATADFNNDGLLDIVFTANMALNKIYINRGNFKFEDITSTAGINSSAKDWCTGVNVIDINNDGYQDIFISRAGWFENEEANKLRNLLFINNGDLTFTEKGEDYGFKDNSRSTQACFFDKDNDGDLDVYIINHPKKFTTVRKSSDGSMSFIDENATYSDSDKLYENNNGKFTDITKSLNLQNVSHSLGIRAADLNNDGWQDLYIANDYSKPDDILINQKNGTFKNERNSVVKHMSKFSMGVDIADINNDGLVDIFNSEMLGKDNYSKKVNMASMNPELYEGFIKANFHYQDMHNSLQLNNGNGTFSEISWMANVAETDWSWSPLFADFDNDGLKDLFVSNGYKRDVLNKDFMRKSGKEVLKNPKIFDLVQNNIPVSKSYNYIFKNNGDLTYNDNSKKWGLKDVALNTNGAAYADLDNDGDLDLVLNNIEERAIIYKNNNIDNNNFLTLDLIDNSKIPYGVKVSILDHGKQQFWELGNTSGFQSHSDTRIHFGLGKSTKVDSIVINWPTKGKRLYTSLKINNINKVKFSDGIVYTQQDKKISPLLTNVTNQISISDKHKELEYDDYKKEILLPQKMSQEGPFIDVADINGDGLEDFYQGNGSGFAGVLYIQKPNGKFYKSRQNDFEKDKMSEDIGVLFFDYDNDGDKDLYVVSGSNEYEINSPQQLDRLYNNDGLGNFSKTINVIPNIYASGSCVKTADIDNDGDLDLFIGGFQVPHKYPQPGESQLLINNEGVFTNEIISRADGLNNIGMVKDAIFTDINNDKQIDLIVVGHWMPIEIYINVNGVFKNNSEEYNTKENVGWWNTITTADLNNDGTLELIAGNLGTNSKHKATKEQPFVVMAKDFDGNGTNDIALGYYNNNQLYPVRGLQCSSEQLPGLKENIHSYAEFGSLTFDDIYKNYDTSNATTLKATYFESSVLYNINGKFKFEKLPNQTQMAPTNGILINDLDLNKTSEILTIGNFYPVEIETGRSDAHIGSILTNELKPIPLIKTGFFNDGDARDIKSITINGVKHIMISNNRASIEFFRIE</sequence>
<dbReference type="EMBL" id="BKCG01000008">
    <property type="protein sequence ID" value="GER60594.1"/>
    <property type="molecule type" value="Genomic_DNA"/>
</dbReference>
<keyword evidence="4" id="KW-1185">Reference proteome</keyword>
<dbReference type="OrthoDB" id="9816120at2"/>
<dbReference type="SUPFAM" id="SSF69318">
    <property type="entry name" value="Integrin alpha N-terminal domain"/>
    <property type="match status" value="3"/>
</dbReference>
<dbReference type="InterPro" id="IPR013517">
    <property type="entry name" value="FG-GAP"/>
</dbReference>
<dbReference type="InterPro" id="IPR011519">
    <property type="entry name" value="UnbV_ASPIC"/>
</dbReference>
<dbReference type="Gene3D" id="2.130.10.130">
    <property type="entry name" value="Integrin alpha, N-terminal"/>
    <property type="match status" value="3"/>
</dbReference>